<dbReference type="EMBL" id="KK198762">
    <property type="protein sequence ID" value="KCW51749.1"/>
    <property type="molecule type" value="Genomic_DNA"/>
</dbReference>
<evidence type="ECO:0000313" key="1">
    <source>
        <dbReference type="EMBL" id="KCW51749.1"/>
    </source>
</evidence>
<protein>
    <submittedName>
        <fullName evidence="1">Uncharacterized protein</fullName>
    </submittedName>
</protein>
<name>A0A059ADD2_EUCGR</name>
<dbReference type="InParanoid" id="A0A059ADD2"/>
<dbReference type="STRING" id="71139.A0A059ADD2"/>
<gene>
    <name evidence="1" type="ORF">EUGRSUZ_J01210</name>
</gene>
<dbReference type="AlphaFoldDB" id="A0A059ADD2"/>
<dbReference type="Gramene" id="KCW51749">
    <property type="protein sequence ID" value="KCW51749"/>
    <property type="gene ID" value="EUGRSUZ_J01210"/>
</dbReference>
<proteinExistence type="predicted"/>
<dbReference type="eggNOG" id="ENOG502S7NN">
    <property type="taxonomic scope" value="Eukaryota"/>
</dbReference>
<accession>A0A059ADD2</accession>
<reference evidence="1" key="1">
    <citation type="submission" date="2013-07" db="EMBL/GenBank/DDBJ databases">
        <title>The genome of Eucalyptus grandis.</title>
        <authorList>
            <person name="Schmutz J."/>
            <person name="Hayes R."/>
            <person name="Myburg A."/>
            <person name="Tuskan G."/>
            <person name="Grattapaglia D."/>
            <person name="Rokhsar D.S."/>
        </authorList>
    </citation>
    <scope>NUCLEOTIDE SEQUENCE</scope>
    <source>
        <tissue evidence="1">Leaf extractions</tissue>
    </source>
</reference>
<organism evidence="1">
    <name type="scientific">Eucalyptus grandis</name>
    <name type="common">Flooded gum</name>
    <dbReference type="NCBI Taxonomy" id="71139"/>
    <lineage>
        <taxon>Eukaryota</taxon>
        <taxon>Viridiplantae</taxon>
        <taxon>Streptophyta</taxon>
        <taxon>Embryophyta</taxon>
        <taxon>Tracheophyta</taxon>
        <taxon>Spermatophyta</taxon>
        <taxon>Magnoliopsida</taxon>
        <taxon>eudicotyledons</taxon>
        <taxon>Gunneridae</taxon>
        <taxon>Pentapetalae</taxon>
        <taxon>rosids</taxon>
        <taxon>malvids</taxon>
        <taxon>Myrtales</taxon>
        <taxon>Myrtaceae</taxon>
        <taxon>Myrtoideae</taxon>
        <taxon>Eucalypteae</taxon>
        <taxon>Eucalyptus</taxon>
    </lineage>
</organism>
<sequence length="122" mass="13982">MASFSFHHHYFRGRSTAIQELKRGDCSKHVITVSCTAHDRQHDDPAMQELKKEKQSKRPTFAGIVEGFEKIGKGLKHNLGPQRKGDWKDLALMSLSFAVYVYISQKIVCAYCAWVSMPKQPW</sequence>